<evidence type="ECO:0000313" key="2">
    <source>
        <dbReference type="Proteomes" id="UP000034349"/>
    </source>
</evidence>
<dbReference type="AlphaFoldDB" id="A0A0F9YZC9"/>
<dbReference type="EMBL" id="LBOK01000011">
    <property type="protein sequence ID" value="KKP36869.1"/>
    <property type="molecule type" value="Genomic_DNA"/>
</dbReference>
<gene>
    <name evidence="1" type="ORF">UR23_C0011G0007</name>
</gene>
<dbReference type="Proteomes" id="UP000034349">
    <property type="component" value="Unassembled WGS sequence"/>
</dbReference>
<reference evidence="1 2" key="1">
    <citation type="journal article" date="2015" name="Nature">
        <title>rRNA introns, odd ribosomes, and small enigmatic genomes across a large radiation of phyla.</title>
        <authorList>
            <person name="Brown C.T."/>
            <person name="Hug L.A."/>
            <person name="Thomas B.C."/>
            <person name="Sharon I."/>
            <person name="Castelle C.J."/>
            <person name="Singh A."/>
            <person name="Wilkins M.J."/>
            <person name="Williams K.H."/>
            <person name="Banfield J.F."/>
        </authorList>
    </citation>
    <scope>NUCLEOTIDE SEQUENCE [LARGE SCALE GENOMIC DNA]</scope>
</reference>
<sequence length="244" mass="29114">MIDSREQVWRGKKSYLHPIRRSLKPAEIKPSLPVNKSLELPTELNWEKPEVLQQQWMDKIKKGSPYAAFDIFQEYGIELKDGKAKFHQGGEIRLIEQIQHDKNHYGPLEKVFQKEIADDDNHYGYYNDSENRWRYYAFLEQNDNKFRVIGGGKMHWCETGRTYWSAMNIEFNSLEEGKLFLDNLQKKPRLTMELYLRTLLEDNFPKLHYDGSPVYLGNSFRDWYYPFDEIHGKLNMFTKDLTSV</sequence>
<proteinExistence type="predicted"/>
<protein>
    <submittedName>
        <fullName evidence="1">Uncharacterized protein</fullName>
    </submittedName>
</protein>
<comment type="caution">
    <text evidence="1">The sequence shown here is derived from an EMBL/GenBank/DDBJ whole genome shotgun (WGS) entry which is preliminary data.</text>
</comment>
<evidence type="ECO:0000313" key="1">
    <source>
        <dbReference type="EMBL" id="KKP36869.1"/>
    </source>
</evidence>
<organism evidence="1 2">
    <name type="scientific">Candidatus Roizmanbacteria bacterium GW2011_GWA2_32_13</name>
    <dbReference type="NCBI Taxonomy" id="1618475"/>
    <lineage>
        <taxon>Bacteria</taxon>
        <taxon>Candidatus Roizmaniibacteriota</taxon>
    </lineage>
</organism>
<name>A0A0F9YZC9_9BACT</name>
<accession>A0A0F9YZC9</accession>